<gene>
    <name evidence="8" type="ORF">DEQ80_01670</name>
</gene>
<proteinExistence type="inferred from homology"/>
<protein>
    <recommendedName>
        <fullName evidence="3">glucose-6-phosphate isomerase</fullName>
        <ecNumber evidence="3">5.3.1.9</ecNumber>
    </recommendedName>
</protein>
<dbReference type="InterPro" id="IPR010551">
    <property type="entry name" value="G6P_isomerase_prok"/>
</dbReference>
<reference evidence="8 9" key="1">
    <citation type="journal article" date="2018" name="Nat. Biotechnol.">
        <title>A standardized bacterial taxonomy based on genome phylogeny substantially revises the tree of life.</title>
        <authorList>
            <person name="Parks D.H."/>
            <person name="Chuvochina M."/>
            <person name="Waite D.W."/>
            <person name="Rinke C."/>
            <person name="Skarshewski A."/>
            <person name="Chaumeil P.A."/>
            <person name="Hugenholtz P."/>
        </authorList>
    </citation>
    <scope>NUCLEOTIDE SEQUENCE [LARGE SCALE GENOMIC DNA]</scope>
    <source>
        <strain evidence="8">UBA8781</strain>
    </source>
</reference>
<evidence type="ECO:0000256" key="3">
    <source>
        <dbReference type="ARBA" id="ARBA00011952"/>
    </source>
</evidence>
<comment type="similarity">
    <text evidence="2">Belongs to the archaeal-type GPI family.</text>
</comment>
<name>A0A3D1JEA6_9CHLR</name>
<dbReference type="AlphaFoldDB" id="A0A3D1JEA6"/>
<dbReference type="InterPro" id="IPR011051">
    <property type="entry name" value="RmlC_Cupin_sf"/>
</dbReference>
<accession>A0A3D1JEA6</accession>
<dbReference type="OrthoDB" id="5592106at2"/>
<comment type="pathway">
    <text evidence="1">Carbohydrate degradation; glycolysis; D-glyceraldehyde 3-phosphate and glycerone phosphate from D-glucose: step 2/4.</text>
</comment>
<evidence type="ECO:0000256" key="2">
    <source>
        <dbReference type="ARBA" id="ARBA00006542"/>
    </source>
</evidence>
<dbReference type="STRING" id="229919.GCA_001050195_03015"/>
<comment type="caution">
    <text evidence="8">The sequence shown here is derived from an EMBL/GenBank/DDBJ whole genome shotgun (WGS) entry which is preliminary data.</text>
</comment>
<dbReference type="UniPathway" id="UPA00109">
    <property type="reaction ID" value="UER00181"/>
</dbReference>
<evidence type="ECO:0000256" key="4">
    <source>
        <dbReference type="ARBA" id="ARBA00022432"/>
    </source>
</evidence>
<dbReference type="EC" id="5.3.1.9" evidence="3"/>
<evidence type="ECO:0000256" key="5">
    <source>
        <dbReference type="ARBA" id="ARBA00023152"/>
    </source>
</evidence>
<dbReference type="Gene3D" id="2.60.120.10">
    <property type="entry name" value="Jelly Rolls"/>
    <property type="match status" value="1"/>
</dbReference>
<dbReference type="InterPro" id="IPR014710">
    <property type="entry name" value="RmlC-like_jellyroll"/>
</dbReference>
<evidence type="ECO:0000313" key="9">
    <source>
        <dbReference type="Proteomes" id="UP000264141"/>
    </source>
</evidence>
<feature type="domain" description="Glucose-6-phosphate isomerase prokaryote" evidence="7">
    <location>
        <begin position="34"/>
        <end position="189"/>
    </location>
</feature>
<dbReference type="EMBL" id="DPBP01000005">
    <property type="protein sequence ID" value="HCE16545.1"/>
    <property type="molecule type" value="Genomic_DNA"/>
</dbReference>
<dbReference type="CDD" id="cd02218">
    <property type="entry name" value="cupin_PGI"/>
    <property type="match status" value="1"/>
</dbReference>
<dbReference type="Proteomes" id="UP000264141">
    <property type="component" value="Unassembled WGS sequence"/>
</dbReference>
<evidence type="ECO:0000256" key="6">
    <source>
        <dbReference type="ARBA" id="ARBA00029321"/>
    </source>
</evidence>
<evidence type="ECO:0000313" key="8">
    <source>
        <dbReference type="EMBL" id="HCE16545.1"/>
    </source>
</evidence>
<evidence type="ECO:0000256" key="1">
    <source>
        <dbReference type="ARBA" id="ARBA00004926"/>
    </source>
</evidence>
<dbReference type="GO" id="GO:0006096">
    <property type="term" value="P:glycolytic process"/>
    <property type="evidence" value="ECO:0007669"/>
    <property type="project" value="UniProtKB-UniPathway"/>
</dbReference>
<sequence>MTQPASSLLAHVPFTLEILQGAEITLSRFDHHIVRRLSSMKGQFLDVSAYQEMLAREDVILYEVLEVERPEHPGEFRFGLSIVHPGKVGAEYWMTKGHFHAIRDTAELYYCLRGEGMMVMETPEGEWSVEELRPGRLLYVPPRWAHRSVNTGHHEDLVTYFAYPAHAGHDYASIEKQGFRKCIVEQEGRPQIIDNPRWLSPEER</sequence>
<comment type="catalytic activity">
    <reaction evidence="6">
        <text>alpha-D-glucose 6-phosphate = beta-D-fructose 6-phosphate</text>
        <dbReference type="Rhea" id="RHEA:11816"/>
        <dbReference type="ChEBI" id="CHEBI:57634"/>
        <dbReference type="ChEBI" id="CHEBI:58225"/>
        <dbReference type="EC" id="5.3.1.9"/>
    </reaction>
</comment>
<keyword evidence="4" id="KW-0312">Gluconeogenesis</keyword>
<dbReference type="RefSeq" id="WP_084001549.1">
    <property type="nucleotide sequence ID" value="NZ_DF967965.1"/>
</dbReference>
<dbReference type="GO" id="GO:0006094">
    <property type="term" value="P:gluconeogenesis"/>
    <property type="evidence" value="ECO:0007669"/>
    <property type="project" value="UniProtKB-KW"/>
</dbReference>
<evidence type="ECO:0000259" key="7">
    <source>
        <dbReference type="Pfam" id="PF06560"/>
    </source>
</evidence>
<organism evidence="8 9">
    <name type="scientific">Anaerolinea thermolimosa</name>
    <dbReference type="NCBI Taxonomy" id="229919"/>
    <lineage>
        <taxon>Bacteria</taxon>
        <taxon>Bacillati</taxon>
        <taxon>Chloroflexota</taxon>
        <taxon>Anaerolineae</taxon>
        <taxon>Anaerolineales</taxon>
        <taxon>Anaerolineaceae</taxon>
        <taxon>Anaerolinea</taxon>
    </lineage>
</organism>
<dbReference type="Pfam" id="PF06560">
    <property type="entry name" value="GPI"/>
    <property type="match status" value="1"/>
</dbReference>
<keyword evidence="8" id="KW-0413">Isomerase</keyword>
<dbReference type="GO" id="GO:0005737">
    <property type="term" value="C:cytoplasm"/>
    <property type="evidence" value="ECO:0007669"/>
    <property type="project" value="InterPro"/>
</dbReference>
<dbReference type="GO" id="GO:0004347">
    <property type="term" value="F:glucose-6-phosphate isomerase activity"/>
    <property type="evidence" value="ECO:0007669"/>
    <property type="project" value="UniProtKB-EC"/>
</dbReference>
<dbReference type="SUPFAM" id="SSF51182">
    <property type="entry name" value="RmlC-like cupins"/>
    <property type="match status" value="1"/>
</dbReference>
<keyword evidence="5" id="KW-0324">Glycolysis</keyword>